<keyword evidence="1" id="KW-0863">Zinc-finger</keyword>
<evidence type="ECO:0000313" key="4">
    <source>
        <dbReference type="RefSeq" id="XP_050563799.1"/>
    </source>
</evidence>
<dbReference type="GO" id="GO:0008270">
    <property type="term" value="F:zinc ion binding"/>
    <property type="evidence" value="ECO:0007669"/>
    <property type="project" value="UniProtKB-KW"/>
</dbReference>
<dbReference type="GeneID" id="126913076"/>
<keyword evidence="1" id="KW-0479">Metal-binding</keyword>
<dbReference type="Proteomes" id="UP000829999">
    <property type="component" value="Chromosome 3"/>
</dbReference>
<dbReference type="InterPro" id="IPR001878">
    <property type="entry name" value="Znf_CCHC"/>
</dbReference>
<dbReference type="OrthoDB" id="7482440at2759"/>
<sequence length="288" mass="32475">MDLPVLKELLTAIKDAVSGSRLNDSEVALPIFDPAKSDLGAESWCNNIETLAKEFGWSNVATVAKAGKALKGSALLWFETWDPAEGRSWDNLRLELVALYPEKKNLAEKLQKAVLYTSETADSYCEYAREKIRLLKNTKIVFTELQLIELVCGSICDVNVKMASFNSNVKTTSELIALFTSYAKTKKRSIDSKDPSNLHPPKRFKTDFKPNEIKCFNCGKTGHTKQQCYSRKSTQNNDPNSEQGSNNENRKFCTYCKKPGHLDSYCRYKPKTDPSKTDNQINFLDKAN</sequence>
<gene>
    <name evidence="4" type="primary">LOC126913076</name>
</gene>
<dbReference type="InterPro" id="IPR036875">
    <property type="entry name" value="Znf_CCHC_sf"/>
</dbReference>
<evidence type="ECO:0000313" key="3">
    <source>
        <dbReference type="Proteomes" id="UP000829999"/>
    </source>
</evidence>
<accession>A0A9R0EDS9</accession>
<dbReference type="AlphaFoldDB" id="A0A9R0EDS9"/>
<evidence type="ECO:0000256" key="1">
    <source>
        <dbReference type="PROSITE-ProRule" id="PRU00047"/>
    </source>
</evidence>
<dbReference type="PROSITE" id="PS50158">
    <property type="entry name" value="ZF_CCHC"/>
    <property type="match status" value="1"/>
</dbReference>
<evidence type="ECO:0000259" key="2">
    <source>
        <dbReference type="PROSITE" id="PS50158"/>
    </source>
</evidence>
<name>A0A9R0EDS9_SPOFR</name>
<keyword evidence="1" id="KW-0862">Zinc</keyword>
<keyword evidence="3" id="KW-1185">Reference proteome</keyword>
<dbReference type="RefSeq" id="XP_050563799.1">
    <property type="nucleotide sequence ID" value="XM_050707842.1"/>
</dbReference>
<dbReference type="Pfam" id="PF00098">
    <property type="entry name" value="zf-CCHC"/>
    <property type="match status" value="1"/>
</dbReference>
<dbReference type="SMART" id="SM00343">
    <property type="entry name" value="ZnF_C2HC"/>
    <property type="match status" value="2"/>
</dbReference>
<organism evidence="3 4">
    <name type="scientific">Spodoptera frugiperda</name>
    <name type="common">Fall armyworm</name>
    <dbReference type="NCBI Taxonomy" id="7108"/>
    <lineage>
        <taxon>Eukaryota</taxon>
        <taxon>Metazoa</taxon>
        <taxon>Ecdysozoa</taxon>
        <taxon>Arthropoda</taxon>
        <taxon>Hexapoda</taxon>
        <taxon>Insecta</taxon>
        <taxon>Pterygota</taxon>
        <taxon>Neoptera</taxon>
        <taxon>Endopterygota</taxon>
        <taxon>Lepidoptera</taxon>
        <taxon>Glossata</taxon>
        <taxon>Ditrysia</taxon>
        <taxon>Noctuoidea</taxon>
        <taxon>Noctuidae</taxon>
        <taxon>Amphipyrinae</taxon>
        <taxon>Spodoptera</taxon>
    </lineage>
</organism>
<feature type="domain" description="CCHC-type" evidence="2">
    <location>
        <begin position="214"/>
        <end position="228"/>
    </location>
</feature>
<dbReference type="GO" id="GO:0003676">
    <property type="term" value="F:nucleic acid binding"/>
    <property type="evidence" value="ECO:0007669"/>
    <property type="project" value="InterPro"/>
</dbReference>
<reference evidence="4" key="1">
    <citation type="submission" date="2025-08" db="UniProtKB">
        <authorList>
            <consortium name="RefSeq"/>
        </authorList>
    </citation>
    <scope>IDENTIFICATION</scope>
    <source>
        <tissue evidence="4">Whole larval tissue</tissue>
    </source>
</reference>
<protein>
    <submittedName>
        <fullName evidence="4">Uncharacterized protein LOC126913076</fullName>
    </submittedName>
</protein>
<dbReference type="SUPFAM" id="SSF57756">
    <property type="entry name" value="Retrovirus zinc finger-like domains"/>
    <property type="match status" value="1"/>
</dbReference>
<dbReference type="Gene3D" id="4.10.60.10">
    <property type="entry name" value="Zinc finger, CCHC-type"/>
    <property type="match status" value="1"/>
</dbReference>
<proteinExistence type="predicted"/>